<dbReference type="Proteomes" id="UP000032515">
    <property type="component" value="Unassembled WGS sequence"/>
</dbReference>
<dbReference type="OrthoDB" id="8138752at2"/>
<accession>A0A0D7F4P8</accession>
<feature type="signal peptide" evidence="1">
    <location>
        <begin position="1"/>
        <end position="20"/>
    </location>
</feature>
<dbReference type="PATRIC" id="fig|1076.23.peg.4971"/>
<gene>
    <name evidence="2" type="ORF">OO17_02450</name>
</gene>
<feature type="chain" id="PRO_5002319853" evidence="1">
    <location>
        <begin position="21"/>
        <end position="158"/>
    </location>
</feature>
<dbReference type="RefSeq" id="WP_044405304.1">
    <property type="nucleotide sequence ID" value="NZ_JXXE01000042.1"/>
</dbReference>
<evidence type="ECO:0000313" key="3">
    <source>
        <dbReference type="Proteomes" id="UP000032515"/>
    </source>
</evidence>
<evidence type="ECO:0000256" key="1">
    <source>
        <dbReference type="SAM" id="SignalP"/>
    </source>
</evidence>
<dbReference type="EMBL" id="JXXE01000042">
    <property type="protein sequence ID" value="KIZ47785.1"/>
    <property type="molecule type" value="Genomic_DNA"/>
</dbReference>
<proteinExistence type="predicted"/>
<evidence type="ECO:0000313" key="2">
    <source>
        <dbReference type="EMBL" id="KIZ47785.1"/>
    </source>
</evidence>
<protein>
    <submittedName>
        <fullName evidence="2">Signal peptide protein</fullName>
    </submittedName>
</protein>
<name>A0A0D7F4P8_RHOPL</name>
<dbReference type="AlphaFoldDB" id="A0A0D7F4P8"/>
<keyword evidence="1" id="KW-0732">Signal</keyword>
<organism evidence="2 3">
    <name type="scientific">Rhodopseudomonas palustris</name>
    <dbReference type="NCBI Taxonomy" id="1076"/>
    <lineage>
        <taxon>Bacteria</taxon>
        <taxon>Pseudomonadati</taxon>
        <taxon>Pseudomonadota</taxon>
        <taxon>Alphaproteobacteria</taxon>
        <taxon>Hyphomicrobiales</taxon>
        <taxon>Nitrobacteraceae</taxon>
        <taxon>Rhodopseudomonas</taxon>
    </lineage>
</organism>
<reference evidence="2 3" key="1">
    <citation type="submission" date="2014-11" db="EMBL/GenBank/DDBJ databases">
        <title>Genomics and ecophysiology of heterotrophic nitrogen fixing bacteria isolated from estuarine surface water.</title>
        <authorList>
            <person name="Bentzon-Tilia M."/>
            <person name="Severin I."/>
            <person name="Hansen L.H."/>
            <person name="Riemann L."/>
        </authorList>
    </citation>
    <scope>NUCLEOTIDE SEQUENCE [LARGE SCALE GENOMIC DNA]</scope>
    <source>
        <strain evidence="2 3">BAL398</strain>
    </source>
</reference>
<sequence length="158" mass="16532">MLRFKILASAIPLLIAGVFARSTLMPGPAPCIVLGDHSVQLTSSVWQAQRRVGFTDDPRLATVRVQIVDDAAAADFAVTDDSAATDSEACRVTAATRLVAITARSNAAPLIYLTRDNNADYRVYVSSQAFTAQDAAALVVGAEDADSRMTTASIAGGS</sequence>
<comment type="caution">
    <text evidence="2">The sequence shown here is derived from an EMBL/GenBank/DDBJ whole genome shotgun (WGS) entry which is preliminary data.</text>
</comment>